<feature type="domain" description="ABC transmembrane type-1" evidence="8">
    <location>
        <begin position="87"/>
        <end position="266"/>
    </location>
</feature>
<dbReference type="Pfam" id="PF00528">
    <property type="entry name" value="BPD_transp_1"/>
    <property type="match status" value="1"/>
</dbReference>
<proteinExistence type="inferred from homology"/>
<evidence type="ECO:0000256" key="4">
    <source>
        <dbReference type="ARBA" id="ARBA00022692"/>
    </source>
</evidence>
<feature type="transmembrane region" description="Helical" evidence="7">
    <location>
        <begin position="88"/>
        <end position="113"/>
    </location>
</feature>
<dbReference type="GO" id="GO:0043190">
    <property type="term" value="C:ATP-binding cassette (ABC) transporter complex"/>
    <property type="evidence" value="ECO:0007669"/>
    <property type="project" value="TreeGrafter"/>
</dbReference>
<dbReference type="RefSeq" id="WP_238466813.1">
    <property type="nucleotide sequence ID" value="NZ_JAKLJA010000029.1"/>
</dbReference>
<keyword evidence="10" id="KW-1185">Reference proteome</keyword>
<feature type="transmembrane region" description="Helical" evidence="7">
    <location>
        <begin position="42"/>
        <end position="60"/>
    </location>
</feature>
<feature type="transmembrane region" description="Helical" evidence="7">
    <location>
        <begin position="214"/>
        <end position="233"/>
    </location>
</feature>
<dbReference type="InterPro" id="IPR035906">
    <property type="entry name" value="MetI-like_sf"/>
</dbReference>
<dbReference type="Proteomes" id="UP001139308">
    <property type="component" value="Unassembled WGS sequence"/>
</dbReference>
<dbReference type="GO" id="GO:0005275">
    <property type="term" value="F:amine transmembrane transporter activity"/>
    <property type="evidence" value="ECO:0007669"/>
    <property type="project" value="TreeGrafter"/>
</dbReference>
<reference evidence="9" key="1">
    <citation type="submission" date="2022-01" db="EMBL/GenBank/DDBJ databases">
        <title>Genome sequence and assembly of Parabukholderia sp. RG36.</title>
        <authorList>
            <person name="Chhetri G."/>
        </authorList>
    </citation>
    <scope>NUCLEOTIDE SEQUENCE</scope>
    <source>
        <strain evidence="9">RG36</strain>
    </source>
</reference>
<feature type="transmembrane region" description="Helical" evidence="7">
    <location>
        <begin position="245"/>
        <end position="262"/>
    </location>
</feature>
<dbReference type="AlphaFoldDB" id="A0A9X1UJL1"/>
<evidence type="ECO:0000256" key="3">
    <source>
        <dbReference type="ARBA" id="ARBA00022475"/>
    </source>
</evidence>
<comment type="caution">
    <text evidence="9">The sequence shown here is derived from an EMBL/GenBank/DDBJ whole genome shotgun (WGS) entry which is preliminary data.</text>
</comment>
<keyword evidence="5 7" id="KW-1133">Transmembrane helix</keyword>
<dbReference type="GO" id="GO:0031460">
    <property type="term" value="P:glycine betaine transport"/>
    <property type="evidence" value="ECO:0007669"/>
    <property type="project" value="TreeGrafter"/>
</dbReference>
<evidence type="ECO:0000256" key="5">
    <source>
        <dbReference type="ARBA" id="ARBA00022989"/>
    </source>
</evidence>
<keyword evidence="4 7" id="KW-0812">Transmembrane</keyword>
<organism evidence="9 10">
    <name type="scientific">Paraburkholderia tagetis</name>
    <dbReference type="NCBI Taxonomy" id="2913261"/>
    <lineage>
        <taxon>Bacteria</taxon>
        <taxon>Pseudomonadati</taxon>
        <taxon>Pseudomonadota</taxon>
        <taxon>Betaproteobacteria</taxon>
        <taxon>Burkholderiales</taxon>
        <taxon>Burkholderiaceae</taxon>
        <taxon>Paraburkholderia</taxon>
    </lineage>
</organism>
<evidence type="ECO:0000259" key="8">
    <source>
        <dbReference type="PROSITE" id="PS50928"/>
    </source>
</evidence>
<dbReference type="PANTHER" id="PTHR47737:SF1">
    <property type="entry name" value="GLYCINE BETAINE_PROLINE BETAINE TRANSPORT SYSTEM PERMEASE PROTEIN PROW"/>
    <property type="match status" value="1"/>
</dbReference>
<dbReference type="PANTHER" id="PTHR47737">
    <property type="entry name" value="GLYCINE BETAINE/PROLINE BETAINE TRANSPORT SYSTEM PERMEASE PROTEIN PROW"/>
    <property type="match status" value="1"/>
</dbReference>
<comment type="subcellular location">
    <subcellularLocation>
        <location evidence="1 7">Cell membrane</location>
        <topology evidence="1 7">Multi-pass membrane protein</topology>
    </subcellularLocation>
</comment>
<feature type="transmembrane region" description="Helical" evidence="7">
    <location>
        <begin position="65"/>
        <end position="82"/>
    </location>
</feature>
<name>A0A9X1UJL1_9BURK</name>
<sequence length="293" mass="31183">MNSSVIGKFAENAVNFLFNHFQGGFNAFSAALGAVVKLLESGLGAIPFVAMLVFLVAFALWRRGIAFAVFVGIALLLIHYMGLWPQTVATLALVVAATVFSLIVGVPLGIWGARNKRVEMVLRSLLDFMQTMPAFVYLIPAVILFGLGRVPAVIATVVFAMPPVVRLTTLGIRQVREELLEAGRSFGSTDAQLLWKIQLPNALPSIMAGVNQTIMMSLSMVVIASMIGAGGLGEYVLSGIQRLDIGIGFEGGLGVVLLAIVLDRLTETFGVKSKKRRPVTKVGKAGATEAAHS</sequence>
<evidence type="ECO:0000256" key="1">
    <source>
        <dbReference type="ARBA" id="ARBA00004651"/>
    </source>
</evidence>
<keyword evidence="2 7" id="KW-0813">Transport</keyword>
<dbReference type="SUPFAM" id="SSF161098">
    <property type="entry name" value="MetI-like"/>
    <property type="match status" value="1"/>
</dbReference>
<evidence type="ECO:0000313" key="10">
    <source>
        <dbReference type="Proteomes" id="UP001139308"/>
    </source>
</evidence>
<dbReference type="CDD" id="cd06261">
    <property type="entry name" value="TM_PBP2"/>
    <property type="match status" value="1"/>
</dbReference>
<feature type="transmembrane region" description="Helical" evidence="7">
    <location>
        <begin position="134"/>
        <end position="161"/>
    </location>
</feature>
<accession>A0A9X1UJL1</accession>
<dbReference type="PROSITE" id="PS50928">
    <property type="entry name" value="ABC_TM1"/>
    <property type="match status" value="1"/>
</dbReference>
<protein>
    <submittedName>
        <fullName evidence="9">Proline/glycine betaine ABC transporter permease</fullName>
    </submittedName>
</protein>
<keyword evidence="6 7" id="KW-0472">Membrane</keyword>
<dbReference type="GO" id="GO:0015871">
    <property type="term" value="P:choline transport"/>
    <property type="evidence" value="ECO:0007669"/>
    <property type="project" value="TreeGrafter"/>
</dbReference>
<gene>
    <name evidence="9" type="ORF">L5014_26695</name>
</gene>
<keyword evidence="3" id="KW-1003">Cell membrane</keyword>
<dbReference type="FunFam" id="1.10.3720.10:FF:000001">
    <property type="entry name" value="Glycine betaine ABC transporter, permease"/>
    <property type="match status" value="1"/>
</dbReference>
<dbReference type="EMBL" id="JAKLJA010000029">
    <property type="protein sequence ID" value="MCG5076897.1"/>
    <property type="molecule type" value="Genomic_DNA"/>
</dbReference>
<evidence type="ECO:0000256" key="7">
    <source>
        <dbReference type="RuleBase" id="RU363032"/>
    </source>
</evidence>
<dbReference type="InterPro" id="IPR000515">
    <property type="entry name" value="MetI-like"/>
</dbReference>
<evidence type="ECO:0000256" key="2">
    <source>
        <dbReference type="ARBA" id="ARBA00022448"/>
    </source>
</evidence>
<evidence type="ECO:0000313" key="9">
    <source>
        <dbReference type="EMBL" id="MCG5076897.1"/>
    </source>
</evidence>
<evidence type="ECO:0000256" key="6">
    <source>
        <dbReference type="ARBA" id="ARBA00023136"/>
    </source>
</evidence>
<dbReference type="GO" id="GO:0015226">
    <property type="term" value="F:carnitine transmembrane transporter activity"/>
    <property type="evidence" value="ECO:0007669"/>
    <property type="project" value="TreeGrafter"/>
</dbReference>
<comment type="similarity">
    <text evidence="7">Belongs to the binding-protein-dependent transport system permease family.</text>
</comment>
<dbReference type="Gene3D" id="1.10.3720.10">
    <property type="entry name" value="MetI-like"/>
    <property type="match status" value="1"/>
</dbReference>